<protein>
    <submittedName>
        <fullName evidence="1">Uncharacterized protein</fullName>
    </submittedName>
</protein>
<evidence type="ECO:0000313" key="1">
    <source>
        <dbReference type="EMBL" id="MCA9386116.1"/>
    </source>
</evidence>
<sequence>MIGIREVYNNSKDIVRGLWRHKKAFVGVLFMLFLAQACSNEQNLGAESDSSQSLASLPGLVQVSEGVYQFEGVSGSFDSVDPVSSCDGGKIANYQPPQNILEAISICDGPIRSLDLNHLQETPYPITFSVKTTIPGLQINPLMQSTIVTGLISEGILTDQTKTSIAYVLVHRDDGEDGLPGGNLYDGEDTAVTVSYEGTSATLSSVPISENSMVSAIGGLSAELCQAVMAHTGSEVLHREARCNGYASAVVAAWLGWEYEQYEFYIDNTQFTLEGDSQPHSRIPVNEETYYYLQDRFSMQPDLFVPVK</sequence>
<reference evidence="1" key="1">
    <citation type="submission" date="2020-04" db="EMBL/GenBank/DDBJ databases">
        <authorList>
            <person name="Zhang T."/>
        </authorList>
    </citation>
    <scope>NUCLEOTIDE SEQUENCE</scope>
    <source>
        <strain evidence="1">HKST-UBA11</strain>
    </source>
</reference>
<organism evidence="1 2">
    <name type="scientific">Candidatus Dojkabacteria bacterium</name>
    <dbReference type="NCBI Taxonomy" id="2099670"/>
    <lineage>
        <taxon>Bacteria</taxon>
        <taxon>Candidatus Dojkabacteria</taxon>
    </lineage>
</organism>
<name>A0A955L948_9BACT</name>
<comment type="caution">
    <text evidence="1">The sequence shown here is derived from an EMBL/GenBank/DDBJ whole genome shotgun (WGS) entry which is preliminary data.</text>
</comment>
<dbReference type="Proteomes" id="UP000754563">
    <property type="component" value="Unassembled WGS sequence"/>
</dbReference>
<evidence type="ECO:0000313" key="2">
    <source>
        <dbReference type="Proteomes" id="UP000754563"/>
    </source>
</evidence>
<reference evidence="1" key="2">
    <citation type="journal article" date="2021" name="Microbiome">
        <title>Successional dynamics and alternative stable states in a saline activated sludge microbial community over 9 years.</title>
        <authorList>
            <person name="Wang Y."/>
            <person name="Ye J."/>
            <person name="Ju F."/>
            <person name="Liu L."/>
            <person name="Boyd J.A."/>
            <person name="Deng Y."/>
            <person name="Parks D.H."/>
            <person name="Jiang X."/>
            <person name="Yin X."/>
            <person name="Woodcroft B.J."/>
            <person name="Tyson G.W."/>
            <person name="Hugenholtz P."/>
            <person name="Polz M.F."/>
            <person name="Zhang T."/>
        </authorList>
    </citation>
    <scope>NUCLEOTIDE SEQUENCE</scope>
    <source>
        <strain evidence="1">HKST-UBA11</strain>
    </source>
</reference>
<dbReference type="EMBL" id="JAGQLH010000080">
    <property type="protein sequence ID" value="MCA9386116.1"/>
    <property type="molecule type" value="Genomic_DNA"/>
</dbReference>
<accession>A0A955L948</accession>
<gene>
    <name evidence="1" type="ORF">KC717_05705</name>
</gene>
<dbReference type="AlphaFoldDB" id="A0A955L948"/>
<proteinExistence type="predicted"/>